<dbReference type="GO" id="GO:0097510">
    <property type="term" value="P:base-excision repair, AP site formation via deaminated base removal"/>
    <property type="evidence" value="ECO:0007669"/>
    <property type="project" value="TreeGrafter"/>
</dbReference>
<dbReference type="PANTHER" id="PTHR11264:SF0">
    <property type="entry name" value="URACIL-DNA GLYCOSYLASE"/>
    <property type="match status" value="1"/>
</dbReference>
<evidence type="ECO:0000256" key="1">
    <source>
        <dbReference type="ARBA" id="ARBA00001400"/>
    </source>
</evidence>
<dbReference type="SMART" id="SM00987">
    <property type="entry name" value="UreE_C"/>
    <property type="match status" value="1"/>
</dbReference>
<comment type="function">
    <text evidence="2 9 11">Excises uracil residues from the DNA which can arise as a result of misincorporation of dUMP residues by DNA polymerase or due to deamination of cytosine.</text>
</comment>
<comment type="subcellular location">
    <subcellularLocation>
        <location evidence="9">Cytoplasm</location>
    </subcellularLocation>
</comment>
<evidence type="ECO:0000256" key="7">
    <source>
        <dbReference type="ARBA" id="ARBA00022801"/>
    </source>
</evidence>
<dbReference type="EC" id="3.2.2.27" evidence="4 9"/>
<dbReference type="SMART" id="SM00986">
    <property type="entry name" value="UDG"/>
    <property type="match status" value="1"/>
</dbReference>
<dbReference type="RefSeq" id="WP_089232870.1">
    <property type="nucleotide sequence ID" value="NZ_FZOY01000003.1"/>
</dbReference>
<dbReference type="SUPFAM" id="SSF52141">
    <property type="entry name" value="Uracil-DNA glycosylase-like"/>
    <property type="match status" value="1"/>
</dbReference>
<keyword evidence="14" id="KW-1185">Reference proteome</keyword>
<evidence type="ECO:0000256" key="11">
    <source>
        <dbReference type="RuleBase" id="RU003780"/>
    </source>
</evidence>
<sequence length="221" mass="24248">MKLDPAHTGAWASLPFFRDDLPRIDAALAAEERPFLPAPDRVFAALEMTQPEDVRVVILGQDPYPTPGHAHGLAFSAEPEVRPLPRSLANIFREMQDDLGSVPPNADLRFWARQGVLLLNAVLTVPAGEANGHKAVGWQRLTAQVLARLSDRPRAFLLWGKPAQAAAASVDATRHLKIETAHPSPLSAHRGFFGSRPFSRANDWLRAQGHTPINWTTPETS</sequence>
<evidence type="ECO:0000256" key="9">
    <source>
        <dbReference type="HAMAP-Rule" id="MF_00148"/>
    </source>
</evidence>
<comment type="catalytic activity">
    <reaction evidence="1 9 11">
        <text>Hydrolyzes single-stranded DNA or mismatched double-stranded DNA and polynucleotides, releasing free uracil.</text>
        <dbReference type="EC" id="3.2.2.27"/>
    </reaction>
</comment>
<name>A0A239H7H1_9RHOB</name>
<evidence type="ECO:0000256" key="2">
    <source>
        <dbReference type="ARBA" id="ARBA00002631"/>
    </source>
</evidence>
<evidence type="ECO:0000313" key="14">
    <source>
        <dbReference type="Proteomes" id="UP000198426"/>
    </source>
</evidence>
<protein>
    <recommendedName>
        <fullName evidence="5 9">Uracil-DNA glycosylase</fullName>
        <shortName evidence="9">UDG</shortName>
        <ecNumber evidence="4 9">3.2.2.27</ecNumber>
    </recommendedName>
</protein>
<dbReference type="NCBIfam" id="NF003588">
    <property type="entry name" value="PRK05254.1-1"/>
    <property type="match status" value="1"/>
</dbReference>
<dbReference type="NCBIfam" id="NF003589">
    <property type="entry name" value="PRK05254.1-2"/>
    <property type="match status" value="1"/>
</dbReference>
<keyword evidence="8 9" id="KW-0234">DNA repair</keyword>
<keyword evidence="9" id="KW-0963">Cytoplasm</keyword>
<evidence type="ECO:0000256" key="5">
    <source>
        <dbReference type="ARBA" id="ARBA00018429"/>
    </source>
</evidence>
<dbReference type="OrthoDB" id="9804372at2"/>
<reference evidence="13 14" key="1">
    <citation type="submission" date="2017-06" db="EMBL/GenBank/DDBJ databases">
        <authorList>
            <person name="Kim H.J."/>
            <person name="Triplett B.A."/>
        </authorList>
    </citation>
    <scope>NUCLEOTIDE SEQUENCE [LARGE SCALE GENOMIC DNA]</scope>
    <source>
        <strain evidence="13 14">DSM 29339</strain>
    </source>
</reference>
<dbReference type="InterPro" id="IPR036895">
    <property type="entry name" value="Uracil-DNA_glycosylase-like_sf"/>
</dbReference>
<organism evidence="13 14">
    <name type="scientific">Tropicimonas sediminicola</name>
    <dbReference type="NCBI Taxonomy" id="1031541"/>
    <lineage>
        <taxon>Bacteria</taxon>
        <taxon>Pseudomonadati</taxon>
        <taxon>Pseudomonadota</taxon>
        <taxon>Alphaproteobacteria</taxon>
        <taxon>Rhodobacterales</taxon>
        <taxon>Roseobacteraceae</taxon>
        <taxon>Tropicimonas</taxon>
    </lineage>
</organism>
<dbReference type="InterPro" id="IPR002043">
    <property type="entry name" value="UDG_fam1"/>
</dbReference>
<evidence type="ECO:0000259" key="12">
    <source>
        <dbReference type="SMART" id="SM00986"/>
    </source>
</evidence>
<evidence type="ECO:0000256" key="6">
    <source>
        <dbReference type="ARBA" id="ARBA00022763"/>
    </source>
</evidence>
<dbReference type="NCBIfam" id="NF003592">
    <property type="entry name" value="PRK05254.1-5"/>
    <property type="match status" value="1"/>
</dbReference>
<proteinExistence type="inferred from homology"/>
<comment type="similarity">
    <text evidence="3 9 11">Belongs to the uracil-DNA glycosylase (UDG) superfamily. UNG family.</text>
</comment>
<feature type="domain" description="Uracil-DNA glycosylase-like" evidence="12">
    <location>
        <begin position="47"/>
        <end position="205"/>
    </location>
</feature>
<dbReference type="HAMAP" id="MF_00148">
    <property type="entry name" value="UDG"/>
    <property type="match status" value="1"/>
</dbReference>
<evidence type="ECO:0000256" key="10">
    <source>
        <dbReference type="PROSITE-ProRule" id="PRU10072"/>
    </source>
</evidence>
<feature type="active site" description="Proton acceptor" evidence="9 10">
    <location>
        <position position="62"/>
    </location>
</feature>
<dbReference type="EMBL" id="FZOY01000003">
    <property type="protein sequence ID" value="SNS77349.1"/>
    <property type="molecule type" value="Genomic_DNA"/>
</dbReference>
<dbReference type="GO" id="GO:0004844">
    <property type="term" value="F:uracil DNA N-glycosylase activity"/>
    <property type="evidence" value="ECO:0007669"/>
    <property type="project" value="UniProtKB-UniRule"/>
</dbReference>
<dbReference type="PROSITE" id="PS00130">
    <property type="entry name" value="U_DNA_GLYCOSYLASE"/>
    <property type="match status" value="1"/>
</dbReference>
<dbReference type="InterPro" id="IPR005122">
    <property type="entry name" value="Uracil-DNA_glycosylase-like"/>
</dbReference>
<dbReference type="AlphaFoldDB" id="A0A239H7H1"/>
<evidence type="ECO:0000313" key="13">
    <source>
        <dbReference type="EMBL" id="SNS77349.1"/>
    </source>
</evidence>
<dbReference type="PANTHER" id="PTHR11264">
    <property type="entry name" value="URACIL-DNA GLYCOSYLASE"/>
    <property type="match status" value="1"/>
</dbReference>
<keyword evidence="6 9" id="KW-0227">DNA damage</keyword>
<dbReference type="Proteomes" id="UP000198426">
    <property type="component" value="Unassembled WGS sequence"/>
</dbReference>
<dbReference type="NCBIfam" id="TIGR00628">
    <property type="entry name" value="ung"/>
    <property type="match status" value="1"/>
</dbReference>
<evidence type="ECO:0000256" key="4">
    <source>
        <dbReference type="ARBA" id="ARBA00012030"/>
    </source>
</evidence>
<dbReference type="InterPro" id="IPR018085">
    <property type="entry name" value="Ura-DNA_Glyclase_AS"/>
</dbReference>
<gene>
    <name evidence="9" type="primary">ung</name>
    <name evidence="13" type="ORF">SAMN05421757_103278</name>
</gene>
<dbReference type="Gene3D" id="3.40.470.10">
    <property type="entry name" value="Uracil-DNA glycosylase-like domain"/>
    <property type="match status" value="1"/>
</dbReference>
<evidence type="ECO:0000256" key="3">
    <source>
        <dbReference type="ARBA" id="ARBA00008184"/>
    </source>
</evidence>
<evidence type="ECO:0000256" key="8">
    <source>
        <dbReference type="ARBA" id="ARBA00023204"/>
    </source>
</evidence>
<dbReference type="GO" id="GO:0005737">
    <property type="term" value="C:cytoplasm"/>
    <property type="evidence" value="ECO:0007669"/>
    <property type="project" value="UniProtKB-SubCell"/>
</dbReference>
<keyword evidence="7 9" id="KW-0378">Hydrolase</keyword>
<dbReference type="Pfam" id="PF03167">
    <property type="entry name" value="UDG"/>
    <property type="match status" value="1"/>
</dbReference>
<accession>A0A239H7H1</accession>
<dbReference type="CDD" id="cd10027">
    <property type="entry name" value="UDG-F1-like"/>
    <property type="match status" value="1"/>
</dbReference>